<evidence type="ECO:0000313" key="1">
    <source>
        <dbReference type="EMBL" id="KTB36475.1"/>
    </source>
</evidence>
<organism evidence="1 2">
    <name type="scientific">Moniliophthora roreri</name>
    <name type="common">Frosty pod rot fungus</name>
    <name type="synonym">Monilia roreri</name>
    <dbReference type="NCBI Taxonomy" id="221103"/>
    <lineage>
        <taxon>Eukaryota</taxon>
        <taxon>Fungi</taxon>
        <taxon>Dikarya</taxon>
        <taxon>Basidiomycota</taxon>
        <taxon>Agaricomycotina</taxon>
        <taxon>Agaricomycetes</taxon>
        <taxon>Agaricomycetidae</taxon>
        <taxon>Agaricales</taxon>
        <taxon>Marasmiineae</taxon>
        <taxon>Marasmiaceae</taxon>
        <taxon>Moniliophthora</taxon>
    </lineage>
</organism>
<accession>A0A0W0FJI9</accession>
<proteinExistence type="predicted"/>
<name>A0A0W0FJI9_MONRR</name>
<sequence>MIQNCLSVNMFVTKASTPTRTRIDS</sequence>
<gene>
    <name evidence="1" type="ORF">WG66_10949</name>
</gene>
<comment type="caution">
    <text evidence="1">The sequence shown here is derived from an EMBL/GenBank/DDBJ whole genome shotgun (WGS) entry which is preliminary data.</text>
</comment>
<evidence type="ECO:0000313" key="2">
    <source>
        <dbReference type="Proteomes" id="UP000054988"/>
    </source>
</evidence>
<dbReference type="EMBL" id="LATX01001898">
    <property type="protein sequence ID" value="KTB36475.1"/>
    <property type="molecule type" value="Genomic_DNA"/>
</dbReference>
<dbReference type="Proteomes" id="UP000054988">
    <property type="component" value="Unassembled WGS sequence"/>
</dbReference>
<reference evidence="1 2" key="1">
    <citation type="submission" date="2015-12" db="EMBL/GenBank/DDBJ databases">
        <title>Draft genome sequence of Moniliophthora roreri, the causal agent of frosty pod rot of cacao.</title>
        <authorList>
            <person name="Aime M.C."/>
            <person name="Diaz-Valderrama J.R."/>
            <person name="Kijpornyongpan T."/>
            <person name="Phillips-Mora W."/>
        </authorList>
    </citation>
    <scope>NUCLEOTIDE SEQUENCE [LARGE SCALE GENOMIC DNA]</scope>
    <source>
        <strain evidence="1 2">MCA 2952</strain>
    </source>
</reference>
<dbReference type="AlphaFoldDB" id="A0A0W0FJI9"/>
<protein>
    <submittedName>
        <fullName evidence="1">Uncharacterized protein</fullName>
    </submittedName>
</protein>